<reference evidence="1 2" key="1">
    <citation type="journal article" date="2020" name="Phytopathology">
        <title>Genome Sequence Resources of Colletotrichum truncatum, C. plurivorum, C. musicola, and C. sojae: Four Species Pathogenic to Soybean (Glycine max).</title>
        <authorList>
            <person name="Rogerio F."/>
            <person name="Boufleur T.R."/>
            <person name="Ciampi-Guillardi M."/>
            <person name="Sukno S.A."/>
            <person name="Thon M.R."/>
            <person name="Massola Junior N.S."/>
            <person name="Baroncelli R."/>
        </authorList>
    </citation>
    <scope>NUCLEOTIDE SEQUENCE [LARGE SCALE GENOMIC DNA]</scope>
    <source>
        <strain evidence="1 2">CMES1059</strain>
    </source>
</reference>
<evidence type="ECO:0000313" key="2">
    <source>
        <dbReference type="Proteomes" id="UP000805649"/>
    </source>
</evidence>
<sequence>MSRKKDSELLKYLAGAKPHGNRQPQRSTLEADISEESLSHGETDGSGTANDAGISGTVWLKPRDVQTNLDDASNHEAFSEPESKAWTELKTVGPDTVTSTDLLTIRGLDYLDAKGAIDKITIASSGGPTTANSTGPASLALKWLDTYKPVHWFPKICKLSQRQFSKRWEGGLPQAPIEVPMWNLGPYFAM</sequence>
<dbReference type="EMBL" id="VUJX02000006">
    <property type="protein sequence ID" value="KAL0935326.1"/>
    <property type="molecule type" value="Genomic_DNA"/>
</dbReference>
<organism evidence="1 2">
    <name type="scientific">Colletotrichum truncatum</name>
    <name type="common">Anthracnose fungus</name>
    <name type="synonym">Colletotrichum capsici</name>
    <dbReference type="NCBI Taxonomy" id="5467"/>
    <lineage>
        <taxon>Eukaryota</taxon>
        <taxon>Fungi</taxon>
        <taxon>Dikarya</taxon>
        <taxon>Ascomycota</taxon>
        <taxon>Pezizomycotina</taxon>
        <taxon>Sordariomycetes</taxon>
        <taxon>Hypocreomycetidae</taxon>
        <taxon>Glomerellales</taxon>
        <taxon>Glomerellaceae</taxon>
        <taxon>Colletotrichum</taxon>
        <taxon>Colletotrichum truncatum species complex</taxon>
    </lineage>
</organism>
<accession>A0ACC3YTQ7</accession>
<proteinExistence type="predicted"/>
<dbReference type="Proteomes" id="UP000805649">
    <property type="component" value="Unassembled WGS sequence"/>
</dbReference>
<protein>
    <submittedName>
        <fullName evidence="1">Uncharacterized protein</fullName>
    </submittedName>
</protein>
<comment type="caution">
    <text evidence="1">The sequence shown here is derived from an EMBL/GenBank/DDBJ whole genome shotgun (WGS) entry which is preliminary data.</text>
</comment>
<gene>
    <name evidence="1" type="ORF">CTRU02_209917</name>
</gene>
<evidence type="ECO:0000313" key="1">
    <source>
        <dbReference type="EMBL" id="KAL0935326.1"/>
    </source>
</evidence>
<name>A0ACC3YTQ7_COLTU</name>
<keyword evidence="2" id="KW-1185">Reference proteome</keyword>